<protein>
    <submittedName>
        <fullName evidence="1">Uncharacterized protein</fullName>
    </submittedName>
</protein>
<dbReference type="AlphaFoldDB" id="X1QT48"/>
<evidence type="ECO:0000313" key="1">
    <source>
        <dbReference type="EMBL" id="GAI71767.1"/>
    </source>
</evidence>
<feature type="non-terminal residue" evidence="1">
    <location>
        <position position="103"/>
    </location>
</feature>
<dbReference type="EMBL" id="BARW01001031">
    <property type="protein sequence ID" value="GAI71767.1"/>
    <property type="molecule type" value="Genomic_DNA"/>
</dbReference>
<proteinExistence type="predicted"/>
<name>X1QT48_9ZZZZ</name>
<comment type="caution">
    <text evidence="1">The sequence shown here is derived from an EMBL/GenBank/DDBJ whole genome shotgun (WGS) entry which is preliminary data.</text>
</comment>
<dbReference type="PROSITE" id="PS51257">
    <property type="entry name" value="PROKAR_LIPOPROTEIN"/>
    <property type="match status" value="1"/>
</dbReference>
<gene>
    <name evidence="1" type="ORF">S12H4_03598</name>
</gene>
<reference evidence="1" key="1">
    <citation type="journal article" date="2014" name="Front. Microbiol.">
        <title>High frequency of phylogenetically diverse reductive dehalogenase-homologous genes in deep subseafloor sedimentary metagenomes.</title>
        <authorList>
            <person name="Kawai M."/>
            <person name="Futagami T."/>
            <person name="Toyoda A."/>
            <person name="Takaki Y."/>
            <person name="Nishi S."/>
            <person name="Hori S."/>
            <person name="Arai W."/>
            <person name="Tsubouchi T."/>
            <person name="Morono Y."/>
            <person name="Uchiyama I."/>
            <person name="Ito T."/>
            <person name="Fujiyama A."/>
            <person name="Inagaki F."/>
            <person name="Takami H."/>
        </authorList>
    </citation>
    <scope>NUCLEOTIDE SEQUENCE</scope>
    <source>
        <strain evidence="1">Expedition CK06-06</strain>
    </source>
</reference>
<accession>X1QT48</accession>
<sequence length="103" mass="11194">MRKLSCLIILIVVFGLIISGCFFHVVPPTGKDESIDIVNDIASYKTNLIAGQHTIAGSVTVSNDGENLFVTYKTSDGWLMNATHLYVDTVEPTISAPGKFPHK</sequence>
<organism evidence="1">
    <name type="scientific">marine sediment metagenome</name>
    <dbReference type="NCBI Taxonomy" id="412755"/>
    <lineage>
        <taxon>unclassified sequences</taxon>
        <taxon>metagenomes</taxon>
        <taxon>ecological metagenomes</taxon>
    </lineage>
</organism>